<dbReference type="Proteomes" id="UP000325187">
    <property type="component" value="Unassembled WGS sequence"/>
</dbReference>
<organism evidence="11 13">
    <name type="scientific">Iodidimonas gelatinilytica</name>
    <dbReference type="NCBI Taxonomy" id="1236966"/>
    <lineage>
        <taxon>Bacteria</taxon>
        <taxon>Pseudomonadati</taxon>
        <taxon>Pseudomonadota</taxon>
        <taxon>Alphaproteobacteria</taxon>
        <taxon>Iodidimonadales</taxon>
        <taxon>Iodidimonadaceae</taxon>
        <taxon>Iodidimonas</taxon>
    </lineage>
</organism>
<evidence type="ECO:0000313" key="13">
    <source>
        <dbReference type="Proteomes" id="UP000322084"/>
    </source>
</evidence>
<sequence>MMRDDKKRGRLMRLAALASVSVGASLAALKAVVWIKTGSVTMLASLADSSLDLLASIITFVGIRTALEPPDHDHRFGHSKAEGLAALAQGAIMIASSAFLLQQSVLRLFDPQPVAMAWSGLAVSVLAIVLTLGLVLFQRSVIAKTGSLAVDADSLHYTGDLLLNLAVMAGIALSGYAGILWADGVFGALIGVFIGYNAFLVARRAVDMLMDKEMDDATREIIFNIVLGNADVLGIHDLKTRKAGLREFIQFHIEVNPMASLRSAHLAATEVEAALSEHFPDAEFIIKIDPAGSGRPNKTVQELPQ</sequence>
<feature type="domain" description="Cation efflux protein cytoplasmic" evidence="10">
    <location>
        <begin position="215"/>
        <end position="290"/>
    </location>
</feature>
<dbReference type="GO" id="GO:0015086">
    <property type="term" value="F:cadmium ion transmembrane transporter activity"/>
    <property type="evidence" value="ECO:0007669"/>
    <property type="project" value="TreeGrafter"/>
</dbReference>
<dbReference type="Gene3D" id="3.30.70.1350">
    <property type="entry name" value="Cation efflux protein, cytoplasmic domain"/>
    <property type="match status" value="1"/>
</dbReference>
<dbReference type="PANTHER" id="PTHR43840:SF41">
    <property type="entry name" value="CATION-EFFLUX PUMP FIEF"/>
    <property type="match status" value="1"/>
</dbReference>
<feature type="transmembrane region" description="Helical" evidence="8">
    <location>
        <begin position="115"/>
        <end position="137"/>
    </location>
</feature>
<dbReference type="InterPro" id="IPR027470">
    <property type="entry name" value="Cation_efflux_CTD"/>
</dbReference>
<evidence type="ECO:0000259" key="9">
    <source>
        <dbReference type="Pfam" id="PF01545"/>
    </source>
</evidence>
<evidence type="ECO:0000256" key="6">
    <source>
        <dbReference type="ARBA" id="ARBA00022989"/>
    </source>
</evidence>
<dbReference type="EMBL" id="BKCL01000004">
    <property type="protein sequence ID" value="GEQ98035.1"/>
    <property type="molecule type" value="Genomic_DNA"/>
</dbReference>
<dbReference type="Gene3D" id="1.20.1510.10">
    <property type="entry name" value="Cation efflux protein transmembrane domain"/>
    <property type="match status" value="1"/>
</dbReference>
<evidence type="ECO:0000313" key="12">
    <source>
        <dbReference type="EMBL" id="GEQ99841.1"/>
    </source>
</evidence>
<dbReference type="InterPro" id="IPR027469">
    <property type="entry name" value="Cation_efflux_TMD_sf"/>
</dbReference>
<accession>A0A5A7MST6</accession>
<keyword evidence="14" id="KW-1185">Reference proteome</keyword>
<evidence type="ECO:0000256" key="1">
    <source>
        <dbReference type="ARBA" id="ARBA00004141"/>
    </source>
</evidence>
<evidence type="ECO:0000313" key="11">
    <source>
        <dbReference type="EMBL" id="GEQ98035.1"/>
    </source>
</evidence>
<dbReference type="RefSeq" id="WP_150000398.1">
    <property type="nucleotide sequence ID" value="NZ_BKCL01000004.1"/>
</dbReference>
<keyword evidence="4" id="KW-1003">Cell membrane</keyword>
<dbReference type="PANTHER" id="PTHR43840">
    <property type="entry name" value="MITOCHONDRIAL METAL TRANSPORTER 1-RELATED"/>
    <property type="match status" value="1"/>
</dbReference>
<comment type="caution">
    <text evidence="11">The sequence shown here is derived from an EMBL/GenBank/DDBJ whole genome shotgun (WGS) entry which is preliminary data.</text>
</comment>
<dbReference type="SUPFAM" id="SSF161111">
    <property type="entry name" value="Cation efflux protein transmembrane domain-like"/>
    <property type="match status" value="1"/>
</dbReference>
<dbReference type="Pfam" id="PF01545">
    <property type="entry name" value="Cation_efflux"/>
    <property type="match status" value="1"/>
</dbReference>
<dbReference type="Proteomes" id="UP000322084">
    <property type="component" value="Unassembled WGS sequence"/>
</dbReference>
<keyword evidence="5 8" id="KW-0812">Transmembrane</keyword>
<evidence type="ECO:0000256" key="7">
    <source>
        <dbReference type="ARBA" id="ARBA00023136"/>
    </source>
</evidence>
<reference evidence="13 14" key="1">
    <citation type="submission" date="2019-09" db="EMBL/GenBank/DDBJ databases">
        <title>NBRP : Genome information of microbial organism related human and environment.</title>
        <authorList>
            <person name="Hattori M."/>
            <person name="Oshima K."/>
            <person name="Inaba H."/>
            <person name="Suda W."/>
            <person name="Sakamoto M."/>
            <person name="Iino T."/>
            <person name="Kitahara M."/>
            <person name="Oshida Y."/>
            <person name="Iida T."/>
            <person name="Kudo T."/>
            <person name="Itoh T."/>
            <person name="Ohkuma M."/>
        </authorList>
    </citation>
    <scope>NUCLEOTIDE SEQUENCE [LARGE SCALE GENOMIC DNA]</scope>
    <source>
        <strain evidence="11 13">Hi-2</strain>
        <strain evidence="12 14">Mie-1</strain>
    </source>
</reference>
<comment type="similarity">
    <text evidence="2">Belongs to the cation diffusion facilitator (CDF) transporter (TC 2.A.4) family.</text>
</comment>
<proteinExistence type="inferred from homology"/>
<evidence type="ECO:0000256" key="4">
    <source>
        <dbReference type="ARBA" id="ARBA00022475"/>
    </source>
</evidence>
<protein>
    <submittedName>
        <fullName evidence="11">Iron transporter</fullName>
    </submittedName>
</protein>
<gene>
    <name evidence="11" type="primary">fieF</name>
    <name evidence="11" type="ORF">JCM17844_16720</name>
    <name evidence="12" type="ORF">JCM17845_04650</name>
</gene>
<dbReference type="InterPro" id="IPR058533">
    <property type="entry name" value="Cation_efflux_TM"/>
</dbReference>
<dbReference type="GO" id="GO:0005886">
    <property type="term" value="C:plasma membrane"/>
    <property type="evidence" value="ECO:0007669"/>
    <property type="project" value="TreeGrafter"/>
</dbReference>
<feature type="transmembrane region" description="Helical" evidence="8">
    <location>
        <begin position="43"/>
        <end position="63"/>
    </location>
</feature>
<feature type="transmembrane region" description="Helical" evidence="8">
    <location>
        <begin position="161"/>
        <end position="179"/>
    </location>
</feature>
<evidence type="ECO:0000313" key="14">
    <source>
        <dbReference type="Proteomes" id="UP000325187"/>
    </source>
</evidence>
<dbReference type="InterPro" id="IPR050291">
    <property type="entry name" value="CDF_Transporter"/>
</dbReference>
<evidence type="ECO:0000256" key="3">
    <source>
        <dbReference type="ARBA" id="ARBA00022448"/>
    </source>
</evidence>
<feature type="domain" description="Cation efflux protein transmembrane" evidence="9">
    <location>
        <begin position="17"/>
        <end position="210"/>
    </location>
</feature>
<dbReference type="InterPro" id="IPR036837">
    <property type="entry name" value="Cation_efflux_CTD_sf"/>
</dbReference>
<dbReference type="InterPro" id="IPR002524">
    <property type="entry name" value="Cation_efflux"/>
</dbReference>
<dbReference type="NCBIfam" id="TIGR01297">
    <property type="entry name" value="CDF"/>
    <property type="match status" value="1"/>
</dbReference>
<dbReference type="GO" id="GO:0006882">
    <property type="term" value="P:intracellular zinc ion homeostasis"/>
    <property type="evidence" value="ECO:0007669"/>
    <property type="project" value="TreeGrafter"/>
</dbReference>
<accession>A0A5A7MV99</accession>
<evidence type="ECO:0000256" key="2">
    <source>
        <dbReference type="ARBA" id="ARBA00008114"/>
    </source>
</evidence>
<name>A0A5A7MST6_9PROT</name>
<dbReference type="AlphaFoldDB" id="A0A5A7MST6"/>
<comment type="subcellular location">
    <subcellularLocation>
        <location evidence="1">Membrane</location>
        <topology evidence="1">Multi-pass membrane protein</topology>
    </subcellularLocation>
</comment>
<keyword evidence="3" id="KW-0813">Transport</keyword>
<evidence type="ECO:0000256" key="5">
    <source>
        <dbReference type="ARBA" id="ARBA00022692"/>
    </source>
</evidence>
<dbReference type="GO" id="GO:0015341">
    <property type="term" value="F:zinc efflux antiporter activity"/>
    <property type="evidence" value="ECO:0007669"/>
    <property type="project" value="TreeGrafter"/>
</dbReference>
<keyword evidence="6 8" id="KW-1133">Transmembrane helix</keyword>
<dbReference type="GO" id="GO:0015093">
    <property type="term" value="F:ferrous iron transmembrane transporter activity"/>
    <property type="evidence" value="ECO:0007669"/>
    <property type="project" value="TreeGrafter"/>
</dbReference>
<feature type="transmembrane region" description="Helical" evidence="8">
    <location>
        <begin position="185"/>
        <end position="202"/>
    </location>
</feature>
<keyword evidence="7 8" id="KW-0472">Membrane</keyword>
<evidence type="ECO:0000256" key="8">
    <source>
        <dbReference type="SAM" id="Phobius"/>
    </source>
</evidence>
<dbReference type="Pfam" id="PF16916">
    <property type="entry name" value="ZT_dimer"/>
    <property type="match status" value="1"/>
</dbReference>
<feature type="transmembrane region" description="Helical" evidence="8">
    <location>
        <begin position="84"/>
        <end position="103"/>
    </location>
</feature>
<dbReference type="EMBL" id="BKCM01000002">
    <property type="protein sequence ID" value="GEQ99841.1"/>
    <property type="molecule type" value="Genomic_DNA"/>
</dbReference>
<evidence type="ECO:0000259" key="10">
    <source>
        <dbReference type="Pfam" id="PF16916"/>
    </source>
</evidence>
<dbReference type="SUPFAM" id="SSF160240">
    <property type="entry name" value="Cation efflux protein cytoplasmic domain-like"/>
    <property type="match status" value="1"/>
</dbReference>